<dbReference type="RefSeq" id="WP_120543717.1">
    <property type="nucleotide sequence ID" value="NZ_RAVZ01000236.1"/>
</dbReference>
<gene>
    <name evidence="1" type="ORF">D7V88_28155</name>
</gene>
<sequence>MNLQHVLTVAVLLGSSTSVAVEPPWGKAENLGQRMLLEATSVCTDGKGHYVVAVPREETEDLDEQLFYGDGKELVVVPRPPGFLPGTLFMDPRFFNRKGTADYQGMDLRVHSELSVDAKERTCSLRCGERKAPLEMLPGTEARELLRKATYAPNPQKYVPHALLRDSNGTYYYVDKGFTAEESRNFRVFIGPRGDLKPQKMTNVVADSEGEIFTTKKGQLRLVIDRAQTPVWIENPRKEVTLRNVPVEQNLPLIYNELGVYTGIRLGTPCDDQ</sequence>
<reference evidence="2" key="1">
    <citation type="submission" date="2018-09" db="EMBL/GenBank/DDBJ databases">
        <authorList>
            <person name="Livingstone P.G."/>
            <person name="Whitworth D.E."/>
        </authorList>
    </citation>
    <scope>NUCLEOTIDE SEQUENCE [LARGE SCALE GENOMIC DNA]</scope>
    <source>
        <strain evidence="2">CA054A</strain>
    </source>
</reference>
<protein>
    <submittedName>
        <fullName evidence="1">Uncharacterized protein</fullName>
    </submittedName>
</protein>
<accession>A0A3A8IJ07</accession>
<dbReference type="AlphaFoldDB" id="A0A3A8IJ07"/>
<proteinExistence type="predicted"/>
<organism evidence="1 2">
    <name type="scientific">Corallococcus terminator</name>
    <dbReference type="NCBI Taxonomy" id="2316733"/>
    <lineage>
        <taxon>Bacteria</taxon>
        <taxon>Pseudomonadati</taxon>
        <taxon>Myxococcota</taxon>
        <taxon>Myxococcia</taxon>
        <taxon>Myxococcales</taxon>
        <taxon>Cystobacterineae</taxon>
        <taxon>Myxococcaceae</taxon>
        <taxon>Corallococcus</taxon>
    </lineage>
</organism>
<evidence type="ECO:0000313" key="1">
    <source>
        <dbReference type="EMBL" id="RKG79884.1"/>
    </source>
</evidence>
<keyword evidence="2" id="KW-1185">Reference proteome</keyword>
<name>A0A3A8IJ07_9BACT</name>
<evidence type="ECO:0000313" key="2">
    <source>
        <dbReference type="Proteomes" id="UP000268094"/>
    </source>
</evidence>
<dbReference type="EMBL" id="RAVZ01000236">
    <property type="protein sequence ID" value="RKG79884.1"/>
    <property type="molecule type" value="Genomic_DNA"/>
</dbReference>
<dbReference type="OrthoDB" id="5503812at2"/>
<dbReference type="Proteomes" id="UP000268094">
    <property type="component" value="Unassembled WGS sequence"/>
</dbReference>
<comment type="caution">
    <text evidence="1">The sequence shown here is derived from an EMBL/GenBank/DDBJ whole genome shotgun (WGS) entry which is preliminary data.</text>
</comment>